<gene>
    <name evidence="1" type="ORF">GCM10010255_83690</name>
</gene>
<keyword evidence="2" id="KW-1185">Reference proteome</keyword>
<reference evidence="1 2" key="1">
    <citation type="journal article" date="2019" name="Int. J. Syst. Evol. Microbiol.">
        <title>The Global Catalogue of Microorganisms (GCM) 10K type strain sequencing project: providing services to taxonomists for standard genome sequencing and annotation.</title>
        <authorList>
            <consortium name="The Broad Institute Genomics Platform"/>
            <consortium name="The Broad Institute Genome Sequencing Center for Infectious Disease"/>
            <person name="Wu L."/>
            <person name="Ma J."/>
        </authorList>
    </citation>
    <scope>NUCLEOTIDE SEQUENCE [LARGE SCALE GENOMIC DNA]</scope>
    <source>
        <strain evidence="1 2">JCM 4358</strain>
    </source>
</reference>
<evidence type="ECO:0000313" key="1">
    <source>
        <dbReference type="EMBL" id="GAA2428134.1"/>
    </source>
</evidence>
<sequence length="64" mass="7039">MRPDDQHFRPLGGLIVHAIDRYLAGRADNELVVSRISFDILGRLALDECEIQVAALEACGECGE</sequence>
<proteinExistence type="predicted"/>
<name>A0ABN3JE64_9ACTN</name>
<dbReference type="EMBL" id="BAAASE010000020">
    <property type="protein sequence ID" value="GAA2428134.1"/>
    <property type="molecule type" value="Genomic_DNA"/>
</dbReference>
<organism evidence="1 2">
    <name type="scientific">Streptomyces coeruleofuscus</name>
    <dbReference type="NCBI Taxonomy" id="66879"/>
    <lineage>
        <taxon>Bacteria</taxon>
        <taxon>Bacillati</taxon>
        <taxon>Actinomycetota</taxon>
        <taxon>Actinomycetes</taxon>
        <taxon>Kitasatosporales</taxon>
        <taxon>Streptomycetaceae</taxon>
        <taxon>Streptomyces</taxon>
    </lineage>
</organism>
<accession>A0ABN3JE64</accession>
<dbReference type="Proteomes" id="UP001499986">
    <property type="component" value="Unassembled WGS sequence"/>
</dbReference>
<evidence type="ECO:0000313" key="2">
    <source>
        <dbReference type="Proteomes" id="UP001499986"/>
    </source>
</evidence>
<comment type="caution">
    <text evidence="1">The sequence shown here is derived from an EMBL/GenBank/DDBJ whole genome shotgun (WGS) entry which is preliminary data.</text>
</comment>
<protein>
    <submittedName>
        <fullName evidence="1">Uncharacterized protein</fullName>
    </submittedName>
</protein>